<feature type="transmembrane region" description="Helical" evidence="1">
    <location>
        <begin position="162"/>
        <end position="182"/>
    </location>
</feature>
<reference evidence="2" key="1">
    <citation type="submission" date="2018-07" db="EMBL/GenBank/DDBJ databases">
        <title>The Genome Sequence of Enterococcus sp. DIV0659b.</title>
        <authorList>
            <consortium name="The Broad Institute Genomics Platform"/>
            <consortium name="The Broad Institute Genomic Center for Infectious Diseases"/>
            <person name="Earl A."/>
            <person name="Manson A."/>
            <person name="Schwartman J."/>
            <person name="Gilmore M."/>
            <person name="Abouelleil A."/>
            <person name="Cao P."/>
            <person name="Chapman S."/>
            <person name="Cusick C."/>
            <person name="Shea T."/>
            <person name="Young S."/>
            <person name="Neafsey D."/>
            <person name="Nusbaum C."/>
            <person name="Birren B."/>
        </authorList>
    </citation>
    <scope>NUCLEOTIDE SEQUENCE [LARGE SCALE GENOMIC DNA]</scope>
    <source>
        <strain evidence="2">4G2_DIV0659</strain>
    </source>
</reference>
<evidence type="ECO:0008006" key="4">
    <source>
        <dbReference type="Google" id="ProtNLM"/>
    </source>
</evidence>
<gene>
    <name evidence="2" type="ORF">A5880_000908</name>
</gene>
<feature type="transmembrane region" description="Helical" evidence="1">
    <location>
        <begin position="254"/>
        <end position="274"/>
    </location>
</feature>
<keyword evidence="3" id="KW-1185">Reference proteome</keyword>
<evidence type="ECO:0000256" key="1">
    <source>
        <dbReference type="SAM" id="Phobius"/>
    </source>
</evidence>
<feature type="transmembrane region" description="Helical" evidence="1">
    <location>
        <begin position="281"/>
        <end position="297"/>
    </location>
</feature>
<feature type="transmembrane region" description="Helical" evidence="1">
    <location>
        <begin position="71"/>
        <end position="87"/>
    </location>
</feature>
<name>A0ABU8ICY4_9ENTE</name>
<proteinExistence type="predicted"/>
<feature type="transmembrane region" description="Helical" evidence="1">
    <location>
        <begin position="303"/>
        <end position="319"/>
    </location>
</feature>
<protein>
    <recommendedName>
        <fullName evidence="4">Oligosaccharide repeat unit polymerase</fullName>
    </recommendedName>
</protein>
<dbReference type="RefSeq" id="WP_336576986.1">
    <property type="nucleotide sequence ID" value="NZ_NGLE02000001.1"/>
</dbReference>
<dbReference type="Proteomes" id="UP000195139">
    <property type="component" value="Unassembled WGS sequence"/>
</dbReference>
<keyword evidence="1" id="KW-1133">Transmembrane helix</keyword>
<organism evidence="2 3">
    <name type="scientific">Candidatus Enterococcus mansonii</name>
    <dbReference type="NCBI Taxonomy" id="1834181"/>
    <lineage>
        <taxon>Bacteria</taxon>
        <taxon>Bacillati</taxon>
        <taxon>Bacillota</taxon>
        <taxon>Bacilli</taxon>
        <taxon>Lactobacillales</taxon>
        <taxon>Enterococcaceae</taxon>
        <taxon>Enterococcus</taxon>
    </lineage>
</organism>
<accession>A0ABU8ICY4</accession>
<feature type="transmembrane region" description="Helical" evidence="1">
    <location>
        <begin position="93"/>
        <end position="110"/>
    </location>
</feature>
<dbReference type="EMBL" id="NGLE02000001">
    <property type="protein sequence ID" value="MEI5993361.1"/>
    <property type="molecule type" value="Genomic_DNA"/>
</dbReference>
<dbReference type="NCBIfam" id="TIGR04370">
    <property type="entry name" value="glyco_rpt_poly"/>
    <property type="match status" value="1"/>
</dbReference>
<keyword evidence="1" id="KW-0472">Membrane</keyword>
<sequence length="326" mass="37504">MIVLLFYLFKYNQIKSQIPIYQLRIVRYQVGYLFNSGSELLFYNYFISSFVELMGLLAIVKGVMTYKIDKYIVISIISLLVFSLIGLGRFGLFNAVFFVFSTFFFLPLIIKKSSKNKKSRKKIIFSLVLVLILLLFMVLIGFSRTSSELNNVDDLFSIINESFTQAMLYFTAPFRALDYFINNRSIFVNNFFGRAFFSGIDEFFNFILSFLGFSSGSSNTIISELTKEPILVGNGIYFNAFYTGVFNGYLDGGVLGVVICGILLGVIAGIIWNFHMKNRNYFSFSLIVYFALMLISTEYRFEFQQFKSFVIIGVLIILAKKIKNKR</sequence>
<feature type="transmembrane region" description="Helical" evidence="1">
    <location>
        <begin position="122"/>
        <end position="142"/>
    </location>
</feature>
<evidence type="ECO:0000313" key="3">
    <source>
        <dbReference type="Proteomes" id="UP000195139"/>
    </source>
</evidence>
<evidence type="ECO:0000313" key="2">
    <source>
        <dbReference type="EMBL" id="MEI5993361.1"/>
    </source>
</evidence>
<keyword evidence="1" id="KW-0812">Transmembrane</keyword>
<feature type="transmembrane region" description="Helical" evidence="1">
    <location>
        <begin position="40"/>
        <end position="59"/>
    </location>
</feature>
<comment type="caution">
    <text evidence="2">The sequence shown here is derived from an EMBL/GenBank/DDBJ whole genome shotgun (WGS) entry which is preliminary data.</text>
</comment>